<gene>
    <name evidence="1" type="ordered locus">zobellia_2802</name>
</gene>
<evidence type="ECO:0000313" key="2">
    <source>
        <dbReference type="Proteomes" id="UP000008898"/>
    </source>
</evidence>
<keyword evidence="2" id="KW-1185">Reference proteome</keyword>
<reference evidence="1 2" key="2">
    <citation type="journal article" date="2012" name="Environ. Microbiol.">
        <title>Characterization of the first alginolytic operons in a marine bacterium: from their emergence in marine Flavobacteriia to their independent transfers to marine Proteobacteria and human gut Bacteroides.</title>
        <authorList>
            <person name="Thomas F."/>
            <person name="Barbeyron T."/>
            <person name="Tonon T."/>
            <person name="Genicot S."/>
            <person name="Czjzek M."/>
            <person name="Michel G."/>
        </authorList>
    </citation>
    <scope>NUCLEOTIDE SEQUENCE [LARGE SCALE GENOMIC DNA]</scope>
    <source>
        <strain evidence="2">DSM 12802 / CCUG 47099 / CIP 106680 / NCIMB 13871 / Dsij</strain>
    </source>
</reference>
<dbReference type="AlphaFoldDB" id="G0LCI3"/>
<accession>G0LCI3</accession>
<name>G0LCI3_ZOBGA</name>
<dbReference type="Proteomes" id="UP000008898">
    <property type="component" value="Chromosome"/>
</dbReference>
<dbReference type="HOGENOM" id="CLU_3399263_0_0_10"/>
<dbReference type="KEGG" id="zga:ZOBELLIA_2802"/>
<organism evidence="1 2">
    <name type="scientific">Zobellia galactanivorans (strain DSM 12802 / CCUG 47099 / CIP 106680 / NCIMB 13871 / Dsij)</name>
    <dbReference type="NCBI Taxonomy" id="63186"/>
    <lineage>
        <taxon>Bacteria</taxon>
        <taxon>Pseudomonadati</taxon>
        <taxon>Bacteroidota</taxon>
        <taxon>Flavobacteriia</taxon>
        <taxon>Flavobacteriales</taxon>
        <taxon>Flavobacteriaceae</taxon>
        <taxon>Zobellia</taxon>
    </lineage>
</organism>
<proteinExistence type="predicted"/>
<reference evidence="2" key="1">
    <citation type="submission" date="2009-07" db="EMBL/GenBank/DDBJ databases">
        <title>Complete genome sequence of Zobellia galactanivorans Dsij.</title>
        <authorList>
            <consortium name="Genoscope - CEA"/>
        </authorList>
    </citation>
    <scope>NUCLEOTIDE SEQUENCE [LARGE SCALE GENOMIC DNA]</scope>
    <source>
        <strain evidence="2">DSM 12802 / CCUG 47099 / CIP 106680 / NCIMB 13871 / Dsij</strain>
    </source>
</reference>
<protein>
    <submittedName>
        <fullName evidence="1">Uncharacterized protein</fullName>
    </submittedName>
</protein>
<dbReference type="EMBL" id="FP476056">
    <property type="protein sequence ID" value="CAZ96949.1"/>
    <property type="molecule type" value="Genomic_DNA"/>
</dbReference>
<evidence type="ECO:0000313" key="1">
    <source>
        <dbReference type="EMBL" id="CAZ96949.1"/>
    </source>
</evidence>
<sequence>MSRNPLFFEIGGDVLFCGKGTKKPVLPPVLN</sequence>